<dbReference type="PROSITE" id="PS51372">
    <property type="entry name" value="PRD_2"/>
    <property type="match status" value="2"/>
</dbReference>
<dbReference type="Proteomes" id="UP001164557">
    <property type="component" value="Chromosome"/>
</dbReference>
<protein>
    <submittedName>
        <fullName evidence="3">PRD domain-containing protein</fullName>
    </submittedName>
</protein>
<name>A0AA47B2X4_9LACO</name>
<dbReference type="PANTHER" id="PTHR30185">
    <property type="entry name" value="CRYPTIC BETA-GLUCOSIDE BGL OPERON ANTITERMINATOR"/>
    <property type="match status" value="1"/>
</dbReference>
<proteinExistence type="predicted"/>
<dbReference type="SUPFAM" id="SSF63520">
    <property type="entry name" value="PTS-regulatory domain, PRD"/>
    <property type="match status" value="2"/>
</dbReference>
<dbReference type="InterPro" id="IPR036650">
    <property type="entry name" value="CAT_RNA-bd_dom_sf"/>
</dbReference>
<sequence length="290" mass="33739">MIIKKILNNGGVVTTNKNGAEIVVLGKGIAFGKKVGDTIPQDKVYKIFSPVSDEQRKVLLQTIHETDPIFFQIAQKIVDRLKKEEGIELADSVYITLTDHLATSVERGKKGLYLSNSFLWEIQNYYPKEYRYGIWALKLLNKQFKLNFPEDEAGFIAVHIISGELGNDISDFKKSVDFIKEITKIVRYYFKINIDYQSLSYNRFVIHLKFFWKYMVYQKDKKSFGDLSSEILEVIKNSDVAAYKCALKIKEYITKTYNYDLSNEEVMYLAIHINKITSETEKKNEIRRDD</sequence>
<gene>
    <name evidence="3" type="ORF">LDX53_05320</name>
</gene>
<dbReference type="SUPFAM" id="SSF50151">
    <property type="entry name" value="SacY-like RNA-binding domain"/>
    <property type="match status" value="1"/>
</dbReference>
<keyword evidence="1" id="KW-0677">Repeat</keyword>
<dbReference type="Pfam" id="PF03123">
    <property type="entry name" value="CAT_RBD"/>
    <property type="match status" value="1"/>
</dbReference>
<dbReference type="InterPro" id="IPR036634">
    <property type="entry name" value="PRD_sf"/>
</dbReference>
<feature type="domain" description="PRD" evidence="2">
    <location>
        <begin position="65"/>
        <end position="170"/>
    </location>
</feature>
<dbReference type="Gene3D" id="2.30.24.10">
    <property type="entry name" value="CAT RNA-binding domain"/>
    <property type="match status" value="1"/>
</dbReference>
<evidence type="ECO:0000259" key="2">
    <source>
        <dbReference type="PROSITE" id="PS51372"/>
    </source>
</evidence>
<evidence type="ECO:0000256" key="1">
    <source>
        <dbReference type="ARBA" id="ARBA00022737"/>
    </source>
</evidence>
<dbReference type="GO" id="GO:0006355">
    <property type="term" value="P:regulation of DNA-templated transcription"/>
    <property type="evidence" value="ECO:0007669"/>
    <property type="project" value="InterPro"/>
</dbReference>
<reference evidence="3" key="1">
    <citation type="submission" date="2021-09" db="EMBL/GenBank/DDBJ databases">
        <title>Lactobacillus species from Apis mellifera, Switzerland.</title>
        <authorList>
            <person name="Pfister J."/>
            <person name="Brown A."/>
            <person name="Neumann P."/>
            <person name="Collaud A."/>
            <person name="Retschnig G."/>
            <person name="Perreten V."/>
        </authorList>
    </citation>
    <scope>NUCLEOTIDE SEQUENCE</scope>
    <source>
        <strain evidence="3">IBH002</strain>
    </source>
</reference>
<dbReference type="SMART" id="SM01061">
    <property type="entry name" value="CAT_RBD"/>
    <property type="match status" value="1"/>
</dbReference>
<feature type="domain" description="PRD" evidence="2">
    <location>
        <begin position="171"/>
        <end position="283"/>
    </location>
</feature>
<dbReference type="Gene3D" id="1.10.1790.10">
    <property type="entry name" value="PRD domain"/>
    <property type="match status" value="2"/>
</dbReference>
<evidence type="ECO:0000313" key="3">
    <source>
        <dbReference type="EMBL" id="UZX29012.1"/>
    </source>
</evidence>
<dbReference type="EMBL" id="CP084389">
    <property type="protein sequence ID" value="UZX29012.1"/>
    <property type="molecule type" value="Genomic_DNA"/>
</dbReference>
<dbReference type="InterPro" id="IPR011608">
    <property type="entry name" value="PRD"/>
</dbReference>
<accession>A0AA47B2X4</accession>
<dbReference type="RefSeq" id="WP_046327250.1">
    <property type="nucleotide sequence ID" value="NZ_CP084389.1"/>
</dbReference>
<organism evidence="3 4">
    <name type="scientific">Lactobacillus helsingborgensis</name>
    <dbReference type="NCBI Taxonomy" id="1218494"/>
    <lineage>
        <taxon>Bacteria</taxon>
        <taxon>Bacillati</taxon>
        <taxon>Bacillota</taxon>
        <taxon>Bacilli</taxon>
        <taxon>Lactobacillales</taxon>
        <taxon>Lactobacillaceae</taxon>
        <taxon>Lactobacillus</taxon>
    </lineage>
</organism>
<evidence type="ECO:0000313" key="4">
    <source>
        <dbReference type="Proteomes" id="UP001164557"/>
    </source>
</evidence>
<dbReference type="InterPro" id="IPR050661">
    <property type="entry name" value="BglG_antiterminators"/>
</dbReference>
<dbReference type="Pfam" id="PF00874">
    <property type="entry name" value="PRD"/>
    <property type="match status" value="2"/>
</dbReference>
<dbReference type="AlphaFoldDB" id="A0AA47B2X4"/>
<dbReference type="InterPro" id="IPR004341">
    <property type="entry name" value="CAT_RNA-bd_dom"/>
</dbReference>
<dbReference type="GO" id="GO:0003723">
    <property type="term" value="F:RNA binding"/>
    <property type="evidence" value="ECO:0007669"/>
    <property type="project" value="InterPro"/>
</dbReference>
<keyword evidence="4" id="KW-1185">Reference proteome</keyword>
<dbReference type="PANTHER" id="PTHR30185:SF15">
    <property type="entry name" value="CRYPTIC BETA-GLUCOSIDE BGL OPERON ANTITERMINATOR"/>
    <property type="match status" value="1"/>
</dbReference>